<reference evidence="2 3" key="1">
    <citation type="submission" date="2020-12" db="EMBL/GenBank/DDBJ databases">
        <title>Whole genome sequences of gut porcine anaerobes.</title>
        <authorList>
            <person name="Kubasova T."/>
            <person name="Jahodarova E."/>
            <person name="Rychlik I."/>
        </authorList>
    </citation>
    <scope>NUCLEOTIDE SEQUENCE [LARGE SCALE GENOMIC DNA]</scope>
    <source>
        <strain evidence="2 3">An925</strain>
    </source>
</reference>
<accession>A0ABS9CGC9</accession>
<proteinExistence type="predicted"/>
<feature type="coiled-coil region" evidence="1">
    <location>
        <begin position="195"/>
        <end position="225"/>
    </location>
</feature>
<evidence type="ECO:0000313" key="3">
    <source>
        <dbReference type="Proteomes" id="UP001200470"/>
    </source>
</evidence>
<dbReference type="Pfam" id="PF22075">
    <property type="entry name" value="DUF6939"/>
    <property type="match status" value="1"/>
</dbReference>
<evidence type="ECO:0000313" key="2">
    <source>
        <dbReference type="EMBL" id="MCF2564088.1"/>
    </source>
</evidence>
<dbReference type="RefSeq" id="WP_301638224.1">
    <property type="nucleotide sequence ID" value="NZ_JADYTN010000016.1"/>
</dbReference>
<dbReference type="InterPro" id="IPR054219">
    <property type="entry name" value="DUF6939"/>
</dbReference>
<keyword evidence="1" id="KW-0175">Coiled coil</keyword>
<dbReference type="Proteomes" id="UP001200470">
    <property type="component" value="Unassembled WGS sequence"/>
</dbReference>
<evidence type="ECO:0000256" key="1">
    <source>
        <dbReference type="SAM" id="Coils"/>
    </source>
</evidence>
<dbReference type="EMBL" id="JADYTN010000016">
    <property type="protein sequence ID" value="MCF2564088.1"/>
    <property type="molecule type" value="Genomic_DNA"/>
</dbReference>
<keyword evidence="3" id="KW-1185">Reference proteome</keyword>
<organism evidence="2 3">
    <name type="scientific">Xylanibacter brevis</name>
    <dbReference type="NCBI Taxonomy" id="83231"/>
    <lineage>
        <taxon>Bacteria</taxon>
        <taxon>Pseudomonadati</taxon>
        <taxon>Bacteroidota</taxon>
        <taxon>Bacteroidia</taxon>
        <taxon>Bacteroidales</taxon>
        <taxon>Prevotellaceae</taxon>
        <taxon>Xylanibacter</taxon>
    </lineage>
</organism>
<gene>
    <name evidence="2" type="ORF">I6E12_08180</name>
</gene>
<protein>
    <submittedName>
        <fullName evidence="2">Uncharacterized protein</fullName>
    </submittedName>
</protein>
<sequence length="226" mass="26020">MIYIENKKRKLEKIQEQYPNADILDITSTASARYAQILSPFFPHGNIPIPFSPGHYATCVEGIWQGLKVFESCGIDMDSFTNTTMSGLKRTVRRFGPPRGHQKGLNSTELLNYFDARMLIYLPTYKWVLDNVAEVHKVVMHIAERAKDHDIVFLDYNTNTEFRDTSTPISHAGLVKLYIEGKYPQEGETYLPFTAEEIAQRKEAIKEAKKQAKKNKKENKQLNLFE</sequence>
<name>A0ABS9CGC9_9BACT</name>
<comment type="caution">
    <text evidence="2">The sequence shown here is derived from an EMBL/GenBank/DDBJ whole genome shotgun (WGS) entry which is preliminary data.</text>
</comment>